<reference evidence="2" key="1">
    <citation type="submission" date="2021-08" db="EMBL/GenBank/DDBJ databases">
        <title>Genome of a novel bacterium of the phylum Verrucomicrobia, Oleiharenicola sp. KSB-15.</title>
        <authorList>
            <person name="Chung J.-H."/>
            <person name="Ahn J.-H."/>
            <person name="Yoon Y."/>
            <person name="Kim D.-Y."/>
            <person name="An S.-H."/>
            <person name="Park I."/>
            <person name="Yeon J."/>
        </authorList>
    </citation>
    <scope>NUCLEOTIDE SEQUENCE</scope>
    <source>
        <strain evidence="2">KSB-15</strain>
    </source>
</reference>
<evidence type="ECO:0000256" key="1">
    <source>
        <dbReference type="SAM" id="Phobius"/>
    </source>
</evidence>
<keyword evidence="1" id="KW-1133">Transmembrane helix</keyword>
<evidence type="ECO:0000313" key="2">
    <source>
        <dbReference type="EMBL" id="QYM77532.1"/>
    </source>
</evidence>
<accession>A0A8F9TSZ7</accession>
<keyword evidence="1" id="KW-0472">Membrane</keyword>
<feature type="transmembrane region" description="Helical" evidence="1">
    <location>
        <begin position="52"/>
        <end position="68"/>
    </location>
</feature>
<dbReference type="RefSeq" id="WP_220160637.1">
    <property type="nucleotide sequence ID" value="NZ_CP080507.1"/>
</dbReference>
<feature type="transmembrane region" description="Helical" evidence="1">
    <location>
        <begin position="74"/>
        <end position="95"/>
    </location>
</feature>
<proteinExistence type="predicted"/>
<dbReference type="EMBL" id="CP080507">
    <property type="protein sequence ID" value="QYM77532.1"/>
    <property type="molecule type" value="Genomic_DNA"/>
</dbReference>
<protein>
    <submittedName>
        <fullName evidence="2">Uncharacterized protein</fullName>
    </submittedName>
</protein>
<gene>
    <name evidence="2" type="ORF">K0B96_09345</name>
</gene>
<dbReference type="AlphaFoldDB" id="A0A8F9TSZ7"/>
<name>A0A8F9TSZ7_9BACT</name>
<dbReference type="KEGG" id="ole:K0B96_09345"/>
<organism evidence="2 3">
    <name type="scientific">Horticoccus luteus</name>
    <dbReference type="NCBI Taxonomy" id="2862869"/>
    <lineage>
        <taxon>Bacteria</taxon>
        <taxon>Pseudomonadati</taxon>
        <taxon>Verrucomicrobiota</taxon>
        <taxon>Opitutia</taxon>
        <taxon>Opitutales</taxon>
        <taxon>Opitutaceae</taxon>
        <taxon>Horticoccus</taxon>
    </lineage>
</organism>
<sequence length="143" mass="14892">MTNEGPTAALGAGCGGSGRARALDDAAHSSRHAAEHDMQRGALDHSWTGERLIEWVVSGLALGAIVLAVVSDRHWLWCAGALLAFVFCGGAAAGARGMGMLRRLGWRTDGDFSGEGEALPFLRDADGASSRFPRESSGEGMHA</sequence>
<keyword evidence="1" id="KW-0812">Transmembrane</keyword>
<keyword evidence="3" id="KW-1185">Reference proteome</keyword>
<evidence type="ECO:0000313" key="3">
    <source>
        <dbReference type="Proteomes" id="UP000825051"/>
    </source>
</evidence>
<dbReference type="Proteomes" id="UP000825051">
    <property type="component" value="Chromosome"/>
</dbReference>